<dbReference type="eggNOG" id="ENOG502TJSI">
    <property type="taxonomic scope" value="Eukaryota"/>
</dbReference>
<proteinExistence type="predicted"/>
<evidence type="ECO:0000313" key="3">
    <source>
        <dbReference type="Proteomes" id="UP000016932"/>
    </source>
</evidence>
<feature type="compositionally biased region" description="Polar residues" evidence="1">
    <location>
        <begin position="363"/>
        <end position="381"/>
    </location>
</feature>
<feature type="region of interest" description="Disordered" evidence="1">
    <location>
        <begin position="356"/>
        <end position="411"/>
    </location>
</feature>
<dbReference type="RefSeq" id="XP_007930784.1">
    <property type="nucleotide sequence ID" value="XM_007932593.1"/>
</dbReference>
<feature type="compositionally biased region" description="Polar residues" evidence="1">
    <location>
        <begin position="396"/>
        <end position="407"/>
    </location>
</feature>
<feature type="compositionally biased region" description="Basic and acidic residues" evidence="1">
    <location>
        <begin position="504"/>
        <end position="513"/>
    </location>
</feature>
<organism evidence="2 3">
    <name type="scientific">Pseudocercospora fijiensis (strain CIRAD86)</name>
    <name type="common">Black leaf streak disease fungus</name>
    <name type="synonym">Mycosphaerella fijiensis</name>
    <dbReference type="NCBI Taxonomy" id="383855"/>
    <lineage>
        <taxon>Eukaryota</taxon>
        <taxon>Fungi</taxon>
        <taxon>Dikarya</taxon>
        <taxon>Ascomycota</taxon>
        <taxon>Pezizomycotina</taxon>
        <taxon>Dothideomycetes</taxon>
        <taxon>Dothideomycetidae</taxon>
        <taxon>Mycosphaerellales</taxon>
        <taxon>Mycosphaerellaceae</taxon>
        <taxon>Pseudocercospora</taxon>
    </lineage>
</organism>
<dbReference type="EMBL" id="KB446563">
    <property type="protein sequence ID" value="EME78398.1"/>
    <property type="molecule type" value="Genomic_DNA"/>
</dbReference>
<feature type="region of interest" description="Disordered" evidence="1">
    <location>
        <begin position="320"/>
        <end position="344"/>
    </location>
</feature>
<dbReference type="AlphaFoldDB" id="M3AMP7"/>
<reference evidence="2 3" key="1">
    <citation type="journal article" date="2012" name="PLoS Pathog.">
        <title>Diverse lifestyles and strategies of plant pathogenesis encoded in the genomes of eighteen Dothideomycetes fungi.</title>
        <authorList>
            <person name="Ohm R.A."/>
            <person name="Feau N."/>
            <person name="Henrissat B."/>
            <person name="Schoch C.L."/>
            <person name="Horwitz B.A."/>
            <person name="Barry K.W."/>
            <person name="Condon B.J."/>
            <person name="Copeland A.C."/>
            <person name="Dhillon B."/>
            <person name="Glaser F."/>
            <person name="Hesse C.N."/>
            <person name="Kosti I."/>
            <person name="LaButti K."/>
            <person name="Lindquist E.A."/>
            <person name="Lucas S."/>
            <person name="Salamov A.A."/>
            <person name="Bradshaw R.E."/>
            <person name="Ciuffetti L."/>
            <person name="Hamelin R.C."/>
            <person name="Kema G.H.J."/>
            <person name="Lawrence C."/>
            <person name="Scott J.A."/>
            <person name="Spatafora J.W."/>
            <person name="Turgeon B.G."/>
            <person name="de Wit P.J.G.M."/>
            <person name="Zhong S."/>
            <person name="Goodwin S.B."/>
            <person name="Grigoriev I.V."/>
        </authorList>
    </citation>
    <scope>NUCLEOTIDE SEQUENCE [LARGE SCALE GENOMIC DNA]</scope>
    <source>
        <strain evidence="2 3">CIRAD86</strain>
    </source>
</reference>
<keyword evidence="3" id="KW-1185">Reference proteome</keyword>
<dbReference type="KEGG" id="pfj:MYCFIDRAFT_178544"/>
<feature type="region of interest" description="Disordered" evidence="1">
    <location>
        <begin position="588"/>
        <end position="644"/>
    </location>
</feature>
<feature type="region of interest" description="Disordered" evidence="1">
    <location>
        <begin position="504"/>
        <end position="575"/>
    </location>
</feature>
<accession>M3AMP7</accession>
<dbReference type="HOGENOM" id="CLU_384548_0_0_1"/>
<dbReference type="Proteomes" id="UP000016932">
    <property type="component" value="Unassembled WGS sequence"/>
</dbReference>
<protein>
    <submittedName>
        <fullName evidence="2">Uncharacterized protein</fullName>
    </submittedName>
</protein>
<dbReference type="VEuPathDB" id="FungiDB:MYCFIDRAFT_178544"/>
<feature type="compositionally biased region" description="Polar residues" evidence="1">
    <location>
        <begin position="557"/>
        <end position="574"/>
    </location>
</feature>
<dbReference type="GeneID" id="19333959"/>
<sequence length="719" mass="79709">MLKVDVQRKIESPAATWLPYAARGNHDVDDVETIDSVYRQRPRRRHRRRLAPRIGISYIKHPHCGTERQLEVSLQYALSWLPRAKEGKRHLPIGRIDGVPPSHHASPSFMSDLHAVLPWQKCTSSPASLLAVTFECNLQCPHTYTGLGTFGTTSEVVSMDNHLHKPLPKLPVRQHEWFLMETSLAPWNVDRAAPDVDEYRSTASDRDGAIGHALSALDLTNTEETHRTVVWQPAVTHATHVVQPYEITRQAVDRELHDYHYFHRTLPVTDFHILPSRHFVENGRGSYTEVSEENKPLDAEDETELLRVIDNSVSKERAEMIRVKAEPSPIPEKEKTSPRLGRDSQARHYLRHPTHASIGASEKSPQGQVHSAPTSTRTFRQAQILPSEDRRDSEHVQSTARTDSSRSMVARPGIPAIGAPVANTFPTGQDQHVALHQRNDSYPRPPVHMASRKTPFFQRQESAPMTSVERFLRADHRQNRESGLNMSLDNSISLTGRFTRNERSALEADEKRGPALRPPQTEHQGSERLCNSGHRLPSNTTGPERAATSGMARSAESAPSLTKPSAGHSWTSCSAPKLIRSPTTSGIRAAPTNDVHPISAATDVGGNTSRLPRPATAITKVPSGLPDPDSRTSTSTFQKPHVAPNNVPVVTSQAHSTEKSLLPAAYARAAGRTAYPSSRATAARITSQPTRTSQGMYLNYSNFHVCLRIKKLGKTASQL</sequence>
<evidence type="ECO:0000256" key="1">
    <source>
        <dbReference type="SAM" id="MobiDB-lite"/>
    </source>
</evidence>
<name>M3AMP7_PSEFD</name>
<dbReference type="OrthoDB" id="5325276at2759"/>
<evidence type="ECO:0000313" key="2">
    <source>
        <dbReference type="EMBL" id="EME78398.1"/>
    </source>
</evidence>
<gene>
    <name evidence="2" type="ORF">MYCFIDRAFT_178544</name>
</gene>